<dbReference type="Proteomes" id="UP000054598">
    <property type="component" value="Unassembled WGS sequence"/>
</dbReference>
<reference evidence="1" key="1">
    <citation type="journal article" date="2015" name="MBio">
        <title>Genome-resolved metagenomic analysis reveals roles for candidate phyla and other microbial community members in biogeochemical transformations in oil reservoirs.</title>
        <authorList>
            <person name="Hu P."/>
            <person name="Tom L."/>
            <person name="Singh A."/>
            <person name="Thomas B.C."/>
            <person name="Baker B.J."/>
            <person name="Piceno Y.M."/>
            <person name="Andersen G.L."/>
            <person name="Banfield J.F."/>
        </authorList>
    </citation>
    <scope>NUCLEOTIDE SEQUENCE [LARGE SCALE GENOMIC DNA]</scope>
    <source>
        <strain evidence="1">62_101</strain>
        <strain evidence="2">63_41</strain>
    </source>
</reference>
<dbReference type="Proteomes" id="UP000054323">
    <property type="component" value="Unassembled WGS sequence"/>
</dbReference>
<comment type="caution">
    <text evidence="1">The sequence shown here is derived from an EMBL/GenBank/DDBJ whole genome shotgun (WGS) entry which is preliminary data.</text>
</comment>
<dbReference type="Gene3D" id="3.30.450.20">
    <property type="entry name" value="PAS domain"/>
    <property type="match status" value="1"/>
</dbReference>
<accession>A0A101GR50</accession>
<gene>
    <name evidence="1" type="ORF">XD82_0535</name>
    <name evidence="2" type="ORF">XE10_0792</name>
</gene>
<organism evidence="1 3">
    <name type="scientific">Methanoculleus marisnigri</name>
    <dbReference type="NCBI Taxonomy" id="2198"/>
    <lineage>
        <taxon>Archaea</taxon>
        <taxon>Methanobacteriati</taxon>
        <taxon>Methanobacteriota</taxon>
        <taxon>Stenosarchaea group</taxon>
        <taxon>Methanomicrobia</taxon>
        <taxon>Methanomicrobiales</taxon>
        <taxon>Methanomicrobiaceae</taxon>
        <taxon>Methanoculleus</taxon>
    </lineage>
</organism>
<evidence type="ECO:0000313" key="3">
    <source>
        <dbReference type="Proteomes" id="UP000054323"/>
    </source>
</evidence>
<sequence length="137" mass="15133">MQAAYAGQPQFFEWRIAAPSGKRYDVEMSASRLDVKGPRQLQAIVRDVTDRKRTQAALIAANRKMHLLSSITRHDILNQLTVLQGYLGLTRDQVTDSVLLGYLDRQQEAIGFVSRQIAFTRDYQGPGGPGPGVSGTS</sequence>
<dbReference type="PATRIC" id="fig|2198.3.peg.637"/>
<evidence type="ECO:0000313" key="1">
    <source>
        <dbReference type="EMBL" id="KUK63074.1"/>
    </source>
</evidence>
<dbReference type="NCBIfam" id="TIGR00229">
    <property type="entry name" value="sensory_box"/>
    <property type="match status" value="1"/>
</dbReference>
<dbReference type="EMBL" id="LGGD01000046">
    <property type="protein sequence ID" value="KUK63074.1"/>
    <property type="molecule type" value="Genomic_DNA"/>
</dbReference>
<dbReference type="InterPro" id="IPR035965">
    <property type="entry name" value="PAS-like_dom_sf"/>
</dbReference>
<protein>
    <submittedName>
        <fullName evidence="1">Multi-sensor signal transduction histidine kinase</fullName>
    </submittedName>
</protein>
<dbReference type="AlphaFoldDB" id="A0A101GR50"/>
<evidence type="ECO:0000313" key="2">
    <source>
        <dbReference type="EMBL" id="KUL02147.1"/>
    </source>
</evidence>
<keyword evidence="1" id="KW-0808">Transferase</keyword>
<keyword evidence="1" id="KW-0418">Kinase</keyword>
<name>A0A101GR50_9EURY</name>
<dbReference type="GO" id="GO:0016301">
    <property type="term" value="F:kinase activity"/>
    <property type="evidence" value="ECO:0007669"/>
    <property type="project" value="UniProtKB-KW"/>
</dbReference>
<reference evidence="3 4" key="2">
    <citation type="journal article" date="2015" name="MBio">
        <title>Genome-Resolved Metagenomic Analysis Reveals Roles for Candidate Phyla and Other Microbial Community Members in Biogeochemical Transformations in Oil Reservoirs.</title>
        <authorList>
            <person name="Hu P."/>
            <person name="Tom L."/>
            <person name="Singh A."/>
            <person name="Thomas B.C."/>
            <person name="Baker B.J."/>
            <person name="Piceno Y.M."/>
            <person name="Andersen G.L."/>
            <person name="Banfield J.F."/>
        </authorList>
    </citation>
    <scope>NUCLEOTIDE SEQUENCE [LARGE SCALE GENOMIC DNA]</scope>
</reference>
<dbReference type="SUPFAM" id="SSF55785">
    <property type="entry name" value="PYP-like sensor domain (PAS domain)"/>
    <property type="match status" value="1"/>
</dbReference>
<proteinExistence type="predicted"/>
<evidence type="ECO:0000313" key="4">
    <source>
        <dbReference type="Proteomes" id="UP000054598"/>
    </source>
</evidence>
<dbReference type="InterPro" id="IPR000014">
    <property type="entry name" value="PAS"/>
</dbReference>
<dbReference type="EMBL" id="LGHE01000071">
    <property type="protein sequence ID" value="KUL02147.1"/>
    <property type="molecule type" value="Genomic_DNA"/>
</dbReference>